<feature type="binding site" evidence="8">
    <location>
        <position position="346"/>
    </location>
    <ligand>
        <name>Mn(2+)</name>
        <dbReference type="ChEBI" id="CHEBI:29035"/>
        <label>1</label>
    </ligand>
</feature>
<sequence length="496" mass="51003">MLDIALAPRTLLDAAADPQAPHSIALLVDTAFAEAPAFRALDARLGGALTRAARVGRFLGKAREICSVLAPVDGIDAVILAGCGQAGHVDAPAVEAAGAKALRVAPPASELLIAGDGSTAPLVLRAGFGALLGSYRFTRYHGKATEDGATAVSRRVRILVDDPEAARAEWTAAEALARGVIAARDLVNEPPNVLTPGEFSDRIETLGTLGVEVEVLDVAAMTRLGFGALLGVAQGSANAPRTVIMRYRGAGASGAPLAFVGKGVTFDSGGLSLKTASGMEEMKTDMAGAAAVVGAMTALAAAKAPVDVIGIVGLVENMVSSRSQRPGDVVRSHSGQTIEVLNTDAEGRLVLADLLSYTRERFSPALMVDLATLTGAIVVSLGAHHAGLFSNDDALADDLLVCGRETGEALWRMPMGEAYNRALRSPIADMKNIGGRPGGAITAAQFLARFVGDTPWAHLDIAGTAWASEQQALSPKGATGFGVRLLDALARARTRA</sequence>
<evidence type="ECO:0000256" key="3">
    <source>
        <dbReference type="ARBA" id="ARBA00009528"/>
    </source>
</evidence>
<dbReference type="InterPro" id="IPR043472">
    <property type="entry name" value="Macro_dom-like"/>
</dbReference>
<reference evidence="10 11" key="1">
    <citation type="submission" date="2012-10" db="EMBL/GenBank/DDBJ databases">
        <title>Genome sequencing of Tanticharoenia sakaeratensis NBRC 103193.</title>
        <authorList>
            <person name="Azuma Y."/>
            <person name="Hadano H."/>
            <person name="Hirakawa H."/>
            <person name="Matsushita K."/>
        </authorList>
    </citation>
    <scope>NUCLEOTIDE SEQUENCE [LARGE SCALE GENOMIC DNA]</scope>
    <source>
        <strain evidence="10 11">NBRC 103193</strain>
    </source>
</reference>
<evidence type="ECO:0000256" key="7">
    <source>
        <dbReference type="ARBA" id="ARBA00023211"/>
    </source>
</evidence>
<dbReference type="STRING" id="1231623.Tasa_010_239"/>
<evidence type="ECO:0000313" key="10">
    <source>
        <dbReference type="EMBL" id="GAN53692.1"/>
    </source>
</evidence>
<feature type="domain" description="Cytosol aminopeptidase" evidence="9">
    <location>
        <begin position="342"/>
        <end position="349"/>
    </location>
</feature>
<comment type="catalytic activity">
    <reaction evidence="1 8">
        <text>Release of an N-terminal amino acid, Xaa-|-Yaa-, in which Xaa is preferably Leu, but may be other amino acids including Pro although not Arg or Lys, and Yaa may be Pro. Amino acid amides and methyl esters are also readily hydrolyzed, but rates on arylamides are exceedingly low.</text>
        <dbReference type="EC" id="3.4.11.1"/>
    </reaction>
</comment>
<feature type="binding site" evidence="8">
    <location>
        <position position="346"/>
    </location>
    <ligand>
        <name>Mn(2+)</name>
        <dbReference type="ChEBI" id="CHEBI:29035"/>
        <label>2</label>
    </ligand>
</feature>
<name>A0A0D6MJ80_9PROT</name>
<dbReference type="NCBIfam" id="NF002073">
    <property type="entry name" value="PRK00913.1-2"/>
    <property type="match status" value="1"/>
</dbReference>
<dbReference type="CDD" id="cd00433">
    <property type="entry name" value="Peptidase_M17"/>
    <property type="match status" value="1"/>
</dbReference>
<evidence type="ECO:0000256" key="4">
    <source>
        <dbReference type="ARBA" id="ARBA00022438"/>
    </source>
</evidence>
<feature type="binding site" evidence="8">
    <location>
        <position position="267"/>
    </location>
    <ligand>
        <name>Mn(2+)</name>
        <dbReference type="ChEBI" id="CHEBI:29035"/>
        <label>1</label>
    </ligand>
</feature>
<evidence type="ECO:0000256" key="5">
    <source>
        <dbReference type="ARBA" id="ARBA00022670"/>
    </source>
</evidence>
<dbReference type="InterPro" id="IPR000819">
    <property type="entry name" value="Peptidase_M17_C"/>
</dbReference>
<dbReference type="Pfam" id="PF02789">
    <property type="entry name" value="Peptidase_M17_N"/>
    <property type="match status" value="1"/>
</dbReference>
<dbReference type="PANTHER" id="PTHR11963:SF23">
    <property type="entry name" value="CYTOSOL AMINOPEPTIDASE"/>
    <property type="match status" value="1"/>
</dbReference>
<dbReference type="InterPro" id="IPR011356">
    <property type="entry name" value="Leucine_aapep/pepB"/>
</dbReference>
<dbReference type="EMBL" id="BALE01000010">
    <property type="protein sequence ID" value="GAN53692.1"/>
    <property type="molecule type" value="Genomic_DNA"/>
</dbReference>
<dbReference type="Proteomes" id="UP000032679">
    <property type="component" value="Unassembled WGS sequence"/>
</dbReference>
<dbReference type="NCBIfam" id="NF002074">
    <property type="entry name" value="PRK00913.1-4"/>
    <property type="match status" value="1"/>
</dbReference>
<dbReference type="NCBIfam" id="NF002075">
    <property type="entry name" value="PRK00913.2-2"/>
    <property type="match status" value="1"/>
</dbReference>
<dbReference type="Gene3D" id="3.40.630.10">
    <property type="entry name" value="Zn peptidases"/>
    <property type="match status" value="1"/>
</dbReference>
<feature type="active site" evidence="8">
    <location>
        <position position="348"/>
    </location>
</feature>
<dbReference type="InterPro" id="IPR023042">
    <property type="entry name" value="Peptidase_M17_leu_NH2_pept"/>
</dbReference>
<feature type="binding site" evidence="8">
    <location>
        <position position="262"/>
    </location>
    <ligand>
        <name>Mn(2+)</name>
        <dbReference type="ChEBI" id="CHEBI:29035"/>
        <label>2</label>
    </ligand>
</feature>
<evidence type="ECO:0000256" key="8">
    <source>
        <dbReference type="HAMAP-Rule" id="MF_00181"/>
    </source>
</evidence>
<comment type="cofactor">
    <cofactor evidence="8">
        <name>Mn(2+)</name>
        <dbReference type="ChEBI" id="CHEBI:29035"/>
    </cofactor>
    <text evidence="8">Binds 2 manganese ions per subunit.</text>
</comment>
<dbReference type="PROSITE" id="PS00631">
    <property type="entry name" value="CYTOSOL_AP"/>
    <property type="match status" value="1"/>
</dbReference>
<keyword evidence="5 8" id="KW-0645">Protease</keyword>
<organism evidence="10 11">
    <name type="scientific">Tanticharoenia sakaeratensis NBRC 103193</name>
    <dbReference type="NCBI Taxonomy" id="1231623"/>
    <lineage>
        <taxon>Bacteria</taxon>
        <taxon>Pseudomonadati</taxon>
        <taxon>Pseudomonadota</taxon>
        <taxon>Alphaproteobacteria</taxon>
        <taxon>Acetobacterales</taxon>
        <taxon>Acetobacteraceae</taxon>
        <taxon>Tanticharoenia</taxon>
    </lineage>
</organism>
<keyword evidence="8" id="KW-0963">Cytoplasm</keyword>
<dbReference type="EC" id="3.4.11.1" evidence="8"/>
<dbReference type="PANTHER" id="PTHR11963">
    <property type="entry name" value="LEUCINE AMINOPEPTIDASE-RELATED"/>
    <property type="match status" value="1"/>
</dbReference>
<dbReference type="Gene3D" id="3.40.220.10">
    <property type="entry name" value="Leucine Aminopeptidase, subunit E, domain 1"/>
    <property type="match status" value="1"/>
</dbReference>
<dbReference type="GO" id="GO:0005737">
    <property type="term" value="C:cytoplasm"/>
    <property type="evidence" value="ECO:0007669"/>
    <property type="project" value="UniProtKB-SubCell"/>
</dbReference>
<dbReference type="AlphaFoldDB" id="A0A0D6MJ80"/>
<dbReference type="EC" id="3.4.11.10" evidence="8"/>
<keyword evidence="11" id="KW-1185">Reference proteome</keyword>
<dbReference type="GO" id="GO:0006508">
    <property type="term" value="P:proteolysis"/>
    <property type="evidence" value="ECO:0007669"/>
    <property type="project" value="UniProtKB-KW"/>
</dbReference>
<comment type="catalytic activity">
    <reaction evidence="2 8">
        <text>Release of an N-terminal amino acid, preferentially leucine, but not glutamic or aspartic acids.</text>
        <dbReference type="EC" id="3.4.11.10"/>
    </reaction>
</comment>
<proteinExistence type="inferred from homology"/>
<dbReference type="GO" id="GO:0070006">
    <property type="term" value="F:metalloaminopeptidase activity"/>
    <property type="evidence" value="ECO:0007669"/>
    <property type="project" value="InterPro"/>
</dbReference>
<keyword evidence="4 8" id="KW-0031">Aminopeptidase</keyword>
<evidence type="ECO:0000313" key="11">
    <source>
        <dbReference type="Proteomes" id="UP000032679"/>
    </source>
</evidence>
<protein>
    <recommendedName>
        <fullName evidence="8">Probable cytosol aminopeptidase</fullName>
        <ecNumber evidence="8">3.4.11.1</ecNumber>
    </recommendedName>
    <alternativeName>
        <fullName evidence="8">Leucine aminopeptidase</fullName>
        <shortName evidence="8">LAP</shortName>
        <ecNumber evidence="8">3.4.11.10</ecNumber>
    </alternativeName>
    <alternativeName>
        <fullName evidence="8">Leucyl aminopeptidase</fullName>
    </alternativeName>
</protein>
<comment type="function">
    <text evidence="8">Presumably involved in the processing and regular turnover of intracellular proteins. Catalyzes the removal of unsubstituted N-terminal amino acids from various peptides.</text>
</comment>
<evidence type="ECO:0000256" key="2">
    <source>
        <dbReference type="ARBA" id="ARBA00000967"/>
    </source>
</evidence>
<keyword evidence="8" id="KW-0479">Metal-binding</keyword>
<evidence type="ECO:0000256" key="6">
    <source>
        <dbReference type="ARBA" id="ARBA00022801"/>
    </source>
</evidence>
<dbReference type="SUPFAM" id="SSF53187">
    <property type="entry name" value="Zn-dependent exopeptidases"/>
    <property type="match status" value="1"/>
</dbReference>
<dbReference type="OrthoDB" id="9809354at2"/>
<dbReference type="PRINTS" id="PR00481">
    <property type="entry name" value="LAMNOPPTDASE"/>
</dbReference>
<dbReference type="SUPFAM" id="SSF52949">
    <property type="entry name" value="Macro domain-like"/>
    <property type="match status" value="1"/>
</dbReference>
<evidence type="ECO:0000256" key="1">
    <source>
        <dbReference type="ARBA" id="ARBA00000135"/>
    </source>
</evidence>
<feature type="binding site" evidence="8">
    <location>
        <position position="267"/>
    </location>
    <ligand>
        <name>Mn(2+)</name>
        <dbReference type="ChEBI" id="CHEBI:29035"/>
        <label>2</label>
    </ligand>
</feature>
<feature type="binding site" evidence="8">
    <location>
        <position position="285"/>
    </location>
    <ligand>
        <name>Mn(2+)</name>
        <dbReference type="ChEBI" id="CHEBI:29035"/>
        <label>2</label>
    </ligand>
</feature>
<dbReference type="NCBIfam" id="NF002077">
    <property type="entry name" value="PRK00913.2-4"/>
    <property type="match status" value="1"/>
</dbReference>
<comment type="caution">
    <text evidence="10">The sequence shown here is derived from an EMBL/GenBank/DDBJ whole genome shotgun (WGS) entry which is preliminary data.</text>
</comment>
<dbReference type="InterPro" id="IPR008283">
    <property type="entry name" value="Peptidase_M17_N"/>
</dbReference>
<dbReference type="RefSeq" id="WP_048847836.1">
    <property type="nucleotide sequence ID" value="NZ_BALE01000010.1"/>
</dbReference>
<keyword evidence="6 8" id="KW-0378">Hydrolase</keyword>
<evidence type="ECO:0000259" key="9">
    <source>
        <dbReference type="PROSITE" id="PS00631"/>
    </source>
</evidence>
<accession>A0A0D6MJ80</accession>
<feature type="active site" evidence="8">
    <location>
        <position position="274"/>
    </location>
</feature>
<dbReference type="Pfam" id="PF00883">
    <property type="entry name" value="Peptidase_M17"/>
    <property type="match status" value="1"/>
</dbReference>
<comment type="subcellular location">
    <subcellularLocation>
        <location evidence="8">Cytoplasm</location>
    </subcellularLocation>
</comment>
<keyword evidence="7 8" id="KW-0464">Manganese</keyword>
<feature type="binding site" evidence="8">
    <location>
        <position position="344"/>
    </location>
    <ligand>
        <name>Mn(2+)</name>
        <dbReference type="ChEBI" id="CHEBI:29035"/>
        <label>1</label>
    </ligand>
</feature>
<dbReference type="HAMAP" id="MF_00181">
    <property type="entry name" value="Cytosol_peptidase_M17"/>
    <property type="match status" value="1"/>
</dbReference>
<dbReference type="GO" id="GO:0030145">
    <property type="term" value="F:manganese ion binding"/>
    <property type="evidence" value="ECO:0007669"/>
    <property type="project" value="UniProtKB-UniRule"/>
</dbReference>
<gene>
    <name evidence="8" type="primary">pepA</name>
    <name evidence="10" type="ORF">Tasa_010_239</name>
</gene>
<comment type="similarity">
    <text evidence="3 8">Belongs to the peptidase M17 family.</text>
</comment>
<dbReference type="MEROPS" id="M17.003"/>